<dbReference type="PANTHER" id="PTHR33383">
    <property type="entry name" value="MEMBRANE PROTEIN INSERTION EFFICIENCY FACTOR-RELATED"/>
    <property type="match status" value="1"/>
</dbReference>
<keyword evidence="1" id="KW-1003">Cell membrane</keyword>
<dbReference type="PANTHER" id="PTHR33383:SF1">
    <property type="entry name" value="MEMBRANE PROTEIN INSERTION EFFICIENCY FACTOR-RELATED"/>
    <property type="match status" value="1"/>
</dbReference>
<dbReference type="NCBIfam" id="TIGR00278">
    <property type="entry name" value="membrane protein insertion efficiency factor YidD"/>
    <property type="match status" value="1"/>
</dbReference>
<dbReference type="Proteomes" id="UP000182998">
    <property type="component" value="Unassembled WGS sequence"/>
</dbReference>
<dbReference type="SMART" id="SM01234">
    <property type="entry name" value="Haemolytic"/>
    <property type="match status" value="1"/>
</dbReference>
<proteinExistence type="inferred from homology"/>
<comment type="subcellular location">
    <subcellularLocation>
        <location evidence="1">Cell membrane</location>
        <topology evidence="1">Peripheral membrane protein</topology>
        <orientation evidence="1">Cytoplasmic side</orientation>
    </subcellularLocation>
</comment>
<comment type="function">
    <text evidence="1">Could be involved in insertion of integral membrane proteins into the membrane.</text>
</comment>
<organism evidence="2 3">
    <name type="scientific">Legionella micdadei</name>
    <name type="common">Tatlockia micdadei</name>
    <dbReference type="NCBI Taxonomy" id="451"/>
    <lineage>
        <taxon>Bacteria</taxon>
        <taxon>Pseudomonadati</taxon>
        <taxon>Pseudomonadota</taxon>
        <taxon>Gammaproteobacteria</taxon>
        <taxon>Legionellales</taxon>
        <taxon>Legionellaceae</taxon>
        <taxon>Legionella</taxon>
    </lineage>
</organism>
<keyword evidence="3" id="KW-1185">Reference proteome</keyword>
<dbReference type="Pfam" id="PF01809">
    <property type="entry name" value="YidD"/>
    <property type="match status" value="1"/>
</dbReference>
<dbReference type="EMBL" id="FMVN01000003">
    <property type="protein sequence ID" value="SCY01175.1"/>
    <property type="molecule type" value="Genomic_DNA"/>
</dbReference>
<protein>
    <recommendedName>
        <fullName evidence="1">Putative membrane protein insertion efficiency factor</fullName>
    </recommendedName>
</protein>
<name>A0A1G5CF69_LEGMI</name>
<sequence length="82" mass="9520">MGQINQFIRNLTCMPIFLYQRLLKPIMKPCCRFHPSCSDYSIEAIKQLGILKGGWLTLCRLSRCHPWGKSGYDPVSPNKEKY</sequence>
<gene>
    <name evidence="2" type="ORF">SAMN02982997_00602</name>
</gene>
<evidence type="ECO:0000313" key="2">
    <source>
        <dbReference type="EMBL" id="SCY01175.1"/>
    </source>
</evidence>
<evidence type="ECO:0000313" key="3">
    <source>
        <dbReference type="Proteomes" id="UP000182998"/>
    </source>
</evidence>
<dbReference type="HAMAP" id="MF_00386">
    <property type="entry name" value="UPF0161_YidD"/>
    <property type="match status" value="1"/>
</dbReference>
<accession>A0A1G5CF69</accession>
<comment type="caution">
    <text evidence="2">The sequence shown here is derived from an EMBL/GenBank/DDBJ whole genome shotgun (WGS) entry which is preliminary data.</text>
</comment>
<comment type="similarity">
    <text evidence="1">Belongs to the UPF0161 family.</text>
</comment>
<dbReference type="InterPro" id="IPR002696">
    <property type="entry name" value="Membr_insert_effic_factor_YidD"/>
</dbReference>
<reference evidence="2 3" key="1">
    <citation type="submission" date="2016-10" db="EMBL/GenBank/DDBJ databases">
        <authorList>
            <person name="Varghese N."/>
            <person name="Submissions S."/>
        </authorList>
    </citation>
    <scope>NUCLEOTIDE SEQUENCE [LARGE SCALE GENOMIC DNA]</scope>
    <source>
        <strain evidence="2 3">ATCC 33218</strain>
    </source>
</reference>
<keyword evidence="1" id="KW-0472">Membrane</keyword>
<dbReference type="RefSeq" id="WP_074454210.1">
    <property type="nucleotide sequence ID" value="NZ_CP020614.1"/>
</dbReference>
<evidence type="ECO:0000256" key="1">
    <source>
        <dbReference type="HAMAP-Rule" id="MF_00386"/>
    </source>
</evidence>